<reference evidence="11" key="1">
    <citation type="journal article" date="2020" name="mSystems">
        <title>Genome- and Community-Level Interaction Insights into Carbon Utilization and Element Cycling Functions of Hydrothermarchaeota in Hydrothermal Sediment.</title>
        <authorList>
            <person name="Zhou Z."/>
            <person name="Liu Y."/>
            <person name="Xu W."/>
            <person name="Pan J."/>
            <person name="Luo Z.H."/>
            <person name="Li M."/>
        </authorList>
    </citation>
    <scope>NUCLEOTIDE SEQUENCE [LARGE SCALE GENOMIC DNA]</scope>
    <source>
        <strain evidence="11">SpSt-143</strain>
    </source>
</reference>
<dbReference type="PANTHER" id="PTHR43538">
    <property type="entry name" value="ALPHA-IPM SYNTHASE/HOMOCITRATE SYNTHASE"/>
    <property type="match status" value="1"/>
</dbReference>
<evidence type="ECO:0000313" key="11">
    <source>
        <dbReference type="EMBL" id="HER95466.1"/>
    </source>
</evidence>
<name>A0A7V2F5L1_RHOMR</name>
<dbReference type="PROSITE" id="PS00816">
    <property type="entry name" value="AIPM_HOMOCIT_SYNTH_2"/>
    <property type="match status" value="1"/>
</dbReference>
<dbReference type="CDD" id="cd07941">
    <property type="entry name" value="DRE_TIM_LeuA3"/>
    <property type="match status" value="1"/>
</dbReference>
<evidence type="ECO:0000256" key="9">
    <source>
        <dbReference type="RuleBase" id="RU003523"/>
    </source>
</evidence>
<evidence type="ECO:0000256" key="6">
    <source>
        <dbReference type="ARBA" id="ARBA00023304"/>
    </source>
</evidence>
<keyword evidence="6" id="KW-0100">Branched-chain amino acid biosynthesis</keyword>
<dbReference type="Pfam" id="PF00682">
    <property type="entry name" value="HMGL-like"/>
    <property type="match status" value="1"/>
</dbReference>
<dbReference type="InterPro" id="IPR054691">
    <property type="entry name" value="LeuA/HCS_post-cat"/>
</dbReference>
<dbReference type="SMART" id="SM00917">
    <property type="entry name" value="LeuA_dimer"/>
    <property type="match status" value="1"/>
</dbReference>
<dbReference type="GO" id="GO:0003852">
    <property type="term" value="F:2-isopropylmalate synthase activity"/>
    <property type="evidence" value="ECO:0007669"/>
    <property type="project" value="InterPro"/>
</dbReference>
<dbReference type="InterPro" id="IPR000891">
    <property type="entry name" value="PYR_CT"/>
</dbReference>
<dbReference type="EMBL" id="DSGB01000003">
    <property type="protein sequence ID" value="HER95466.1"/>
    <property type="molecule type" value="Genomic_DNA"/>
</dbReference>
<dbReference type="SUPFAM" id="SSF51569">
    <property type="entry name" value="Aldolase"/>
    <property type="match status" value="1"/>
</dbReference>
<feature type="domain" description="Pyruvate carboxyltransferase" evidence="10">
    <location>
        <begin position="3"/>
        <end position="265"/>
    </location>
</feature>
<protein>
    <recommendedName>
        <fullName evidence="8">Citramalate synthase</fullName>
        <ecNumber evidence="8">2.3.3.21</ecNumber>
    </recommendedName>
</protein>
<dbReference type="InterPro" id="IPR013785">
    <property type="entry name" value="Aldolase_TIM"/>
</dbReference>
<dbReference type="GO" id="GO:0009097">
    <property type="term" value="P:isoleucine biosynthetic process"/>
    <property type="evidence" value="ECO:0007669"/>
    <property type="project" value="UniProtKB-UniRule"/>
</dbReference>
<organism evidence="11">
    <name type="scientific">Rhodothermus marinus</name>
    <name type="common">Rhodothermus obamensis</name>
    <dbReference type="NCBI Taxonomy" id="29549"/>
    <lineage>
        <taxon>Bacteria</taxon>
        <taxon>Pseudomonadati</taxon>
        <taxon>Rhodothermota</taxon>
        <taxon>Rhodothermia</taxon>
        <taxon>Rhodothermales</taxon>
        <taxon>Rhodothermaceae</taxon>
        <taxon>Rhodothermus</taxon>
    </lineage>
</organism>
<dbReference type="AlphaFoldDB" id="A0A7V2F5L1"/>
<evidence type="ECO:0000259" key="10">
    <source>
        <dbReference type="PROSITE" id="PS50991"/>
    </source>
</evidence>
<dbReference type="PROSITE" id="PS50991">
    <property type="entry name" value="PYR_CT"/>
    <property type="match status" value="1"/>
</dbReference>
<dbReference type="Gene3D" id="3.20.20.70">
    <property type="entry name" value="Aldolase class I"/>
    <property type="match status" value="1"/>
</dbReference>
<comment type="similarity">
    <text evidence="2 9">Belongs to the alpha-IPM synthase/homocitrate synthase family.</text>
</comment>
<keyword evidence="5 9" id="KW-0808">Transferase</keyword>
<dbReference type="Gene3D" id="3.30.160.270">
    <property type="match status" value="1"/>
</dbReference>
<evidence type="ECO:0000256" key="4">
    <source>
        <dbReference type="ARBA" id="ARBA00022624"/>
    </source>
</evidence>
<comment type="caution">
    <text evidence="11">The sequence shown here is derived from an EMBL/GenBank/DDBJ whole genome shotgun (WGS) entry which is preliminary data.</text>
</comment>
<evidence type="ECO:0000256" key="8">
    <source>
        <dbReference type="NCBIfam" id="TIGR00977"/>
    </source>
</evidence>
<comment type="catalytic activity">
    <reaction evidence="7">
        <text>pyruvate + acetyl-CoA + H2O = (3R)-citramalate + CoA + H(+)</text>
        <dbReference type="Rhea" id="RHEA:19045"/>
        <dbReference type="ChEBI" id="CHEBI:15361"/>
        <dbReference type="ChEBI" id="CHEBI:15377"/>
        <dbReference type="ChEBI" id="CHEBI:15378"/>
        <dbReference type="ChEBI" id="CHEBI:30934"/>
        <dbReference type="ChEBI" id="CHEBI:57287"/>
        <dbReference type="ChEBI" id="CHEBI:57288"/>
        <dbReference type="EC" id="2.3.3.21"/>
    </reaction>
</comment>
<keyword evidence="4" id="KW-0412">Isoleucine biosynthesis</keyword>
<evidence type="ECO:0000256" key="1">
    <source>
        <dbReference type="ARBA" id="ARBA00004743"/>
    </source>
</evidence>
<dbReference type="InterPro" id="IPR013709">
    <property type="entry name" value="2-isopropylmalate_synth_dimer"/>
</dbReference>
<dbReference type="SUPFAM" id="SSF110921">
    <property type="entry name" value="2-isopropylmalate synthase LeuA, allosteric (dimerisation) domain"/>
    <property type="match status" value="1"/>
</dbReference>
<evidence type="ECO:0000256" key="2">
    <source>
        <dbReference type="ARBA" id="ARBA00006154"/>
    </source>
</evidence>
<dbReference type="NCBIfam" id="TIGR00977">
    <property type="entry name" value="citramal_synth"/>
    <property type="match status" value="1"/>
</dbReference>
<dbReference type="InterPro" id="IPR002034">
    <property type="entry name" value="AIPM/Hcit_synth_CS"/>
</dbReference>
<dbReference type="InterPro" id="IPR036230">
    <property type="entry name" value="LeuA_allosteric_dom_sf"/>
</dbReference>
<keyword evidence="3" id="KW-0028">Amino-acid biosynthesis</keyword>
<evidence type="ECO:0000256" key="5">
    <source>
        <dbReference type="ARBA" id="ARBA00022679"/>
    </source>
</evidence>
<dbReference type="UniPathway" id="UPA00047">
    <property type="reaction ID" value="UER00066"/>
</dbReference>
<dbReference type="InterPro" id="IPR005675">
    <property type="entry name" value="Citramal_synthase"/>
</dbReference>
<comment type="pathway">
    <text evidence="1">Amino-acid biosynthesis; L-isoleucine biosynthesis; 2-oxobutanoate from pyruvate: step 1/3.</text>
</comment>
<sequence>MKIELFDTTLRDGTQGEHVTLTADDKLRIAQRLDAFGIDVIEGGWPGSNPKDKAFFERARDVAWQHAQICAFGSTRRAGLAPEDDPNLQALLEAQTPVVSIFGKSWTLHARVALGVSLEENLELIASSVAYLKAHGRRVIYDAEHFFDGYQDDPVYALETLRAAAEAGADVLVLCDTNGGTLPSEVYRIVGEVRRQFDVPLGIHTHNDAGCAVANTIMAVAAGVRHVQGTINGIGERCGNADLCAVIPNLQLKMGFYCVSEEQLAQLTDLSRFVNEVANLAPIDRAPYVGRSAFAHKGGVHVSAVLKDPRAYEHILPEKVGNRRRVLVSDLAGKSNIHYKAAELGIELTENDEARQAVQRIKELEHLGYEFQGAEASFELLLRTIKGEDTRFFTLERLRVRTEIDKEGGFCYAEATLALRVGTERELVVAEGNGPVDALSNALRKALRRFYPDFDQVHLSDYKVRVLNSDDGTAAAVRVLIEHRDGEHRWHTVGVSTNILEASWQALADGIRYYLLRRRGPLASAPDEAALAAQRT</sequence>
<dbReference type="Pfam" id="PF08502">
    <property type="entry name" value="LeuA_dimer"/>
    <property type="match status" value="1"/>
</dbReference>
<proteinExistence type="inferred from homology"/>
<dbReference type="GO" id="GO:0043714">
    <property type="term" value="F:(R)-citramalate synthase activity"/>
    <property type="evidence" value="ECO:0007669"/>
    <property type="project" value="UniProtKB-UniRule"/>
</dbReference>
<dbReference type="PROSITE" id="PS00815">
    <property type="entry name" value="AIPM_HOMOCIT_SYNTH_1"/>
    <property type="match status" value="1"/>
</dbReference>
<dbReference type="EC" id="2.3.3.21" evidence="8"/>
<dbReference type="Gene3D" id="1.10.238.260">
    <property type="match status" value="1"/>
</dbReference>
<gene>
    <name evidence="11" type="ORF">ENO59_02965</name>
</gene>
<evidence type="ECO:0000256" key="7">
    <source>
        <dbReference type="ARBA" id="ARBA00048263"/>
    </source>
</evidence>
<dbReference type="Pfam" id="PF22617">
    <property type="entry name" value="HCS_D2"/>
    <property type="match status" value="1"/>
</dbReference>
<dbReference type="GO" id="GO:0009098">
    <property type="term" value="P:L-leucine biosynthetic process"/>
    <property type="evidence" value="ECO:0007669"/>
    <property type="project" value="InterPro"/>
</dbReference>
<dbReference type="PANTHER" id="PTHR43538:SF1">
    <property type="entry name" value="(R)-CITRAMALATE SYNTHASE"/>
    <property type="match status" value="1"/>
</dbReference>
<accession>A0A7V2F5L1</accession>
<evidence type="ECO:0000256" key="3">
    <source>
        <dbReference type="ARBA" id="ARBA00022605"/>
    </source>
</evidence>